<dbReference type="HOGENOM" id="CLU_2979919_0_0_1"/>
<reference evidence="1 2" key="1">
    <citation type="submission" date="2014-04" db="EMBL/GenBank/DDBJ databases">
        <authorList>
            <consortium name="DOE Joint Genome Institute"/>
            <person name="Kuo A."/>
            <person name="Tarkka M."/>
            <person name="Buscot F."/>
            <person name="Kohler A."/>
            <person name="Nagy L.G."/>
            <person name="Floudas D."/>
            <person name="Copeland A."/>
            <person name="Barry K.W."/>
            <person name="Cichocki N."/>
            <person name="Veneault-Fourrey C."/>
            <person name="LaButti K."/>
            <person name="Lindquist E.A."/>
            <person name="Lipzen A."/>
            <person name="Lundell T."/>
            <person name="Morin E."/>
            <person name="Murat C."/>
            <person name="Sun H."/>
            <person name="Tunlid A."/>
            <person name="Henrissat B."/>
            <person name="Grigoriev I.V."/>
            <person name="Hibbett D.S."/>
            <person name="Martin F."/>
            <person name="Nordberg H.P."/>
            <person name="Cantor M.N."/>
            <person name="Hua S.X."/>
        </authorList>
    </citation>
    <scope>NUCLEOTIDE SEQUENCE [LARGE SCALE GENOMIC DNA]</scope>
    <source>
        <strain evidence="1 2">F 1598</strain>
    </source>
</reference>
<organism evidence="1 2">
    <name type="scientific">Piloderma croceum (strain F 1598)</name>
    <dbReference type="NCBI Taxonomy" id="765440"/>
    <lineage>
        <taxon>Eukaryota</taxon>
        <taxon>Fungi</taxon>
        <taxon>Dikarya</taxon>
        <taxon>Basidiomycota</taxon>
        <taxon>Agaricomycotina</taxon>
        <taxon>Agaricomycetes</taxon>
        <taxon>Agaricomycetidae</taxon>
        <taxon>Atheliales</taxon>
        <taxon>Atheliaceae</taxon>
        <taxon>Piloderma</taxon>
    </lineage>
</organism>
<sequence>MVSRTEYIDLLDNFVSPPHNSNLLHPSHRRRIRTTKNCKGNNLSWFDFRRIETTKPFS</sequence>
<dbReference type="InParanoid" id="A0A0C3FDF0"/>
<accession>A0A0C3FDF0</accession>
<name>A0A0C3FDF0_PILCF</name>
<gene>
    <name evidence="1" type="ORF">PILCRDRAFT_824882</name>
</gene>
<dbReference type="AlphaFoldDB" id="A0A0C3FDF0"/>
<dbReference type="EMBL" id="KN833020">
    <property type="protein sequence ID" value="KIM77896.1"/>
    <property type="molecule type" value="Genomic_DNA"/>
</dbReference>
<keyword evidence="2" id="KW-1185">Reference proteome</keyword>
<reference evidence="2" key="2">
    <citation type="submission" date="2015-01" db="EMBL/GenBank/DDBJ databases">
        <title>Evolutionary Origins and Diversification of the Mycorrhizal Mutualists.</title>
        <authorList>
            <consortium name="DOE Joint Genome Institute"/>
            <consortium name="Mycorrhizal Genomics Consortium"/>
            <person name="Kohler A."/>
            <person name="Kuo A."/>
            <person name="Nagy L.G."/>
            <person name="Floudas D."/>
            <person name="Copeland A."/>
            <person name="Barry K.W."/>
            <person name="Cichocki N."/>
            <person name="Veneault-Fourrey C."/>
            <person name="LaButti K."/>
            <person name="Lindquist E.A."/>
            <person name="Lipzen A."/>
            <person name="Lundell T."/>
            <person name="Morin E."/>
            <person name="Murat C."/>
            <person name="Riley R."/>
            <person name="Ohm R."/>
            <person name="Sun H."/>
            <person name="Tunlid A."/>
            <person name="Henrissat B."/>
            <person name="Grigoriev I.V."/>
            <person name="Hibbett D.S."/>
            <person name="Martin F."/>
        </authorList>
    </citation>
    <scope>NUCLEOTIDE SEQUENCE [LARGE SCALE GENOMIC DNA]</scope>
    <source>
        <strain evidence="2">F 1598</strain>
    </source>
</reference>
<evidence type="ECO:0000313" key="1">
    <source>
        <dbReference type="EMBL" id="KIM77896.1"/>
    </source>
</evidence>
<dbReference type="Proteomes" id="UP000054166">
    <property type="component" value="Unassembled WGS sequence"/>
</dbReference>
<evidence type="ECO:0000313" key="2">
    <source>
        <dbReference type="Proteomes" id="UP000054166"/>
    </source>
</evidence>
<protein>
    <submittedName>
        <fullName evidence="1">Uncharacterized protein</fullName>
    </submittedName>
</protein>
<proteinExistence type="predicted"/>